<comment type="cofactor">
    <cofactor evidence="1">
        <name>[4Fe-4S] cluster</name>
        <dbReference type="ChEBI" id="CHEBI:49883"/>
    </cofactor>
</comment>
<evidence type="ECO:0000313" key="10">
    <source>
        <dbReference type="EMBL" id="MBT0653361.1"/>
    </source>
</evidence>
<evidence type="ECO:0000256" key="8">
    <source>
        <dbReference type="SAM" id="MobiDB-lite"/>
    </source>
</evidence>
<evidence type="ECO:0000259" key="9">
    <source>
        <dbReference type="PROSITE" id="PS51379"/>
    </source>
</evidence>
<keyword evidence="7" id="KW-0411">Iron-sulfur</keyword>
<evidence type="ECO:0000256" key="6">
    <source>
        <dbReference type="ARBA" id="ARBA00023004"/>
    </source>
</evidence>
<dbReference type="Pfam" id="PF01058">
    <property type="entry name" value="Oxidored_q6"/>
    <property type="match status" value="1"/>
</dbReference>
<dbReference type="InterPro" id="IPR017900">
    <property type="entry name" value="4Fe4S_Fe_S_CS"/>
</dbReference>
<keyword evidence="6" id="KW-0408">Iron</keyword>
<dbReference type="PANTHER" id="PTHR42989:SF1">
    <property type="entry name" value="FORMATE HYDROGENLYASE SUBUNIT 7-RELATED"/>
    <property type="match status" value="1"/>
</dbReference>
<evidence type="ECO:0000256" key="2">
    <source>
        <dbReference type="ARBA" id="ARBA00009173"/>
    </source>
</evidence>
<dbReference type="EC" id="1.6.5.11" evidence="10"/>
<evidence type="ECO:0000256" key="3">
    <source>
        <dbReference type="ARBA" id="ARBA00010870"/>
    </source>
</evidence>
<dbReference type="InterPro" id="IPR052375">
    <property type="entry name" value="Complex_I_20kDa-like"/>
</dbReference>
<evidence type="ECO:0000256" key="7">
    <source>
        <dbReference type="ARBA" id="ARBA00023014"/>
    </source>
</evidence>
<dbReference type="SUPFAM" id="SSF56770">
    <property type="entry name" value="HydA/Nqo6-like"/>
    <property type="match status" value="1"/>
</dbReference>
<evidence type="ECO:0000256" key="5">
    <source>
        <dbReference type="ARBA" id="ARBA00022723"/>
    </source>
</evidence>
<dbReference type="Gene3D" id="3.30.70.20">
    <property type="match status" value="1"/>
</dbReference>
<dbReference type="InterPro" id="IPR017896">
    <property type="entry name" value="4Fe4S_Fe-S-bd"/>
</dbReference>
<dbReference type="PROSITE" id="PS00198">
    <property type="entry name" value="4FE4S_FER_1"/>
    <property type="match status" value="1"/>
</dbReference>
<name>A0ABS5SDA3_9BACT</name>
<evidence type="ECO:0000256" key="4">
    <source>
        <dbReference type="ARBA" id="ARBA00022485"/>
    </source>
</evidence>
<reference evidence="10 11" key="1">
    <citation type="submission" date="2021-05" db="EMBL/GenBank/DDBJ databases">
        <title>The draft genome of Geobacter luticola JCM 17780.</title>
        <authorList>
            <person name="Xu Z."/>
            <person name="Masuda Y."/>
            <person name="Itoh H."/>
            <person name="Senoo K."/>
        </authorList>
    </citation>
    <scope>NUCLEOTIDE SEQUENCE [LARGE SCALE GENOMIC DNA]</scope>
    <source>
        <strain evidence="10 11">JCM 17780</strain>
    </source>
</reference>
<feature type="domain" description="4Fe-4S ferredoxin-type" evidence="9">
    <location>
        <begin position="31"/>
        <end position="61"/>
    </location>
</feature>
<sequence>MFKAILARIHQKHRTMKYPAEPAVLPELFRGYPLLAPERCPPDCRLCADACPYGAINRDSGLGTRDWEKRSPGLGTRDREGDKIPEGTLSLDMGKCLFCPECATACPHGAISFSNDARLAANRREDLIVAAGMERKLAQKLDEKMRELFGRSLKLREVSAGGCNACEADTNVLNTVGFDLGRFGIQFVASPRHADGVFVTGPVSENMREALLKTYAAVPEPKLVIACGACAINGGPFMDSPEVHNGVDGLLPVDLYIPGCPPHPITILDGLLRMLGRLEDNLP</sequence>
<dbReference type="EMBL" id="JAHCVK010000003">
    <property type="protein sequence ID" value="MBT0653361.1"/>
    <property type="molecule type" value="Genomic_DNA"/>
</dbReference>
<evidence type="ECO:0000256" key="1">
    <source>
        <dbReference type="ARBA" id="ARBA00001966"/>
    </source>
</evidence>
<dbReference type="Gene3D" id="3.40.50.12280">
    <property type="match status" value="1"/>
</dbReference>
<dbReference type="RefSeq" id="WP_214175361.1">
    <property type="nucleotide sequence ID" value="NZ_JAHCVK010000003.1"/>
</dbReference>
<keyword evidence="10" id="KW-0560">Oxidoreductase</keyword>
<feature type="region of interest" description="Disordered" evidence="8">
    <location>
        <begin position="62"/>
        <end position="83"/>
    </location>
</feature>
<keyword evidence="4" id="KW-0004">4Fe-4S</keyword>
<keyword evidence="11" id="KW-1185">Reference proteome</keyword>
<organism evidence="10 11">
    <name type="scientific">Geomobilimonas luticola</name>
    <dbReference type="NCBI Taxonomy" id="1114878"/>
    <lineage>
        <taxon>Bacteria</taxon>
        <taxon>Pseudomonadati</taxon>
        <taxon>Thermodesulfobacteriota</taxon>
        <taxon>Desulfuromonadia</taxon>
        <taxon>Geobacterales</taxon>
        <taxon>Geobacteraceae</taxon>
        <taxon>Geomobilimonas</taxon>
    </lineage>
</organism>
<keyword evidence="5" id="KW-0479">Metal-binding</keyword>
<dbReference type="PROSITE" id="PS51379">
    <property type="entry name" value="4FE4S_FER_2"/>
    <property type="match status" value="2"/>
</dbReference>
<proteinExistence type="inferred from homology"/>
<comment type="similarity">
    <text evidence="2">Belongs to the complex I 20 kDa subunit family.</text>
</comment>
<feature type="domain" description="4Fe-4S ferredoxin-type" evidence="9">
    <location>
        <begin position="87"/>
        <end position="116"/>
    </location>
</feature>
<dbReference type="Pfam" id="PF12838">
    <property type="entry name" value="Fer4_7"/>
    <property type="match status" value="1"/>
</dbReference>
<protein>
    <submittedName>
        <fullName evidence="10">NADH-quinone oxidoreductase subunit NuoB</fullName>
        <ecNumber evidence="10">1.6.5.11</ecNumber>
    </submittedName>
</protein>
<gene>
    <name evidence="10" type="primary">nuoB</name>
    <name evidence="10" type="ORF">KI810_09870</name>
</gene>
<dbReference type="GO" id="GO:0016491">
    <property type="term" value="F:oxidoreductase activity"/>
    <property type="evidence" value="ECO:0007669"/>
    <property type="project" value="UniProtKB-KW"/>
</dbReference>
<dbReference type="InterPro" id="IPR006137">
    <property type="entry name" value="NADH_UbQ_OxRdtase-like_20kDa"/>
</dbReference>
<comment type="caution">
    <text evidence="10">The sequence shown here is derived from an EMBL/GenBank/DDBJ whole genome shotgun (WGS) entry which is preliminary data.</text>
</comment>
<dbReference type="SUPFAM" id="SSF54862">
    <property type="entry name" value="4Fe-4S ferredoxins"/>
    <property type="match status" value="1"/>
</dbReference>
<accession>A0ABS5SDA3</accession>
<dbReference type="Proteomes" id="UP000756860">
    <property type="component" value="Unassembled WGS sequence"/>
</dbReference>
<feature type="compositionally biased region" description="Basic and acidic residues" evidence="8">
    <location>
        <begin position="65"/>
        <end position="83"/>
    </location>
</feature>
<comment type="similarity">
    <text evidence="3">Belongs to the FrhG family.</text>
</comment>
<dbReference type="NCBIfam" id="NF005012">
    <property type="entry name" value="PRK06411.1"/>
    <property type="match status" value="1"/>
</dbReference>
<dbReference type="PANTHER" id="PTHR42989">
    <property type="entry name" value="HYDROGENASE-4 COMPONENT I"/>
    <property type="match status" value="1"/>
</dbReference>
<evidence type="ECO:0000313" key="11">
    <source>
        <dbReference type="Proteomes" id="UP000756860"/>
    </source>
</evidence>